<dbReference type="AlphaFoldDB" id="A0AAD5HF20"/>
<dbReference type="Proteomes" id="UP001206595">
    <property type="component" value="Unassembled WGS sequence"/>
</dbReference>
<reference evidence="2" key="1">
    <citation type="submission" date="2021-06" db="EMBL/GenBank/DDBJ databases">
        <authorList>
            <consortium name="DOE Joint Genome Institute"/>
            <person name="Mondo S.J."/>
            <person name="Amses K.R."/>
            <person name="Simmons D.R."/>
            <person name="Longcore J.E."/>
            <person name="Seto K."/>
            <person name="Alves G.H."/>
            <person name="Bonds A.E."/>
            <person name="Quandt C.A."/>
            <person name="Davis W.J."/>
            <person name="Chang Y."/>
            <person name="Letcher P.M."/>
            <person name="Powell M.J."/>
            <person name="Kuo A."/>
            <person name="Labutti K."/>
            <person name="Pangilinan J."/>
            <person name="Andreopoulos W."/>
            <person name="Tritt A."/>
            <person name="Riley R."/>
            <person name="Hundley H."/>
            <person name="Johnson J."/>
            <person name="Lipzen A."/>
            <person name="Barry K."/>
            <person name="Berbee M.L."/>
            <person name="Buchler N.E."/>
            <person name="Grigoriev I.V."/>
            <person name="Spatafora J.W."/>
            <person name="Stajich J.E."/>
            <person name="James T.Y."/>
        </authorList>
    </citation>
    <scope>NUCLEOTIDE SEQUENCE</scope>
    <source>
        <strain evidence="2">AG</strain>
    </source>
</reference>
<keyword evidence="1" id="KW-0472">Membrane</keyword>
<dbReference type="EMBL" id="MU620914">
    <property type="protein sequence ID" value="KAI8580216.1"/>
    <property type="molecule type" value="Genomic_DNA"/>
</dbReference>
<protein>
    <submittedName>
        <fullName evidence="2">Uncharacterized protein</fullName>
    </submittedName>
</protein>
<proteinExistence type="predicted"/>
<reference evidence="2" key="2">
    <citation type="journal article" date="2022" name="Proc. Natl. Acad. Sci. U.S.A.">
        <title>Diploid-dominant life cycles characterize the early evolution of Fungi.</title>
        <authorList>
            <person name="Amses K.R."/>
            <person name="Simmons D.R."/>
            <person name="Longcore J.E."/>
            <person name="Mondo S.J."/>
            <person name="Seto K."/>
            <person name="Jeronimo G.H."/>
            <person name="Bonds A.E."/>
            <person name="Quandt C.A."/>
            <person name="Davis W.J."/>
            <person name="Chang Y."/>
            <person name="Federici B.A."/>
            <person name="Kuo A."/>
            <person name="LaButti K."/>
            <person name="Pangilinan J."/>
            <person name="Andreopoulos W."/>
            <person name="Tritt A."/>
            <person name="Riley R."/>
            <person name="Hundley H."/>
            <person name="Johnson J."/>
            <person name="Lipzen A."/>
            <person name="Barry K."/>
            <person name="Lang B.F."/>
            <person name="Cuomo C.A."/>
            <person name="Buchler N.E."/>
            <person name="Grigoriev I.V."/>
            <person name="Spatafora J.W."/>
            <person name="Stajich J.E."/>
            <person name="James T.Y."/>
        </authorList>
    </citation>
    <scope>NUCLEOTIDE SEQUENCE</scope>
    <source>
        <strain evidence="2">AG</strain>
    </source>
</reference>
<accession>A0AAD5HF20</accession>
<keyword evidence="1" id="KW-0812">Transmembrane</keyword>
<feature type="transmembrane region" description="Helical" evidence="1">
    <location>
        <begin position="300"/>
        <end position="320"/>
    </location>
</feature>
<dbReference type="RefSeq" id="XP_051445220.1">
    <property type="nucleotide sequence ID" value="XM_051593003.1"/>
</dbReference>
<sequence length="338" mass="38352">MLETLWTLTGLVISTPGQKELPKSIVTKALNDKILRLPVIKEEYTTDNTSNIKTEKISVQLVEEDDSQDSVFLDIEEEHSQIHAEEKDLPALPLSPAEEEESPASSDDLVDIETLPHGEDHTEEEKINASQWDSVIQPCPPTALATCSPDEVQTITSDKIRTATLPHVCNPRPSLIRDSVVVPRTKDIDRYKILYKIKYDNRKSRDSWLTMDGRMSIRNSRSGMPRVKQMWHEFREGKSSSGQLPLVYARQRRSQAKGHYFFWGGFVCPIIWVIGAWYLEKTASSADDKWRRRCSRAAMLTTVLSVCCLLVFFVVHPSIFVPRMSFKPPTGTTVFGSD</sequence>
<organism evidence="2 3">
    <name type="scientific">Umbelopsis ramanniana AG</name>
    <dbReference type="NCBI Taxonomy" id="1314678"/>
    <lineage>
        <taxon>Eukaryota</taxon>
        <taxon>Fungi</taxon>
        <taxon>Fungi incertae sedis</taxon>
        <taxon>Mucoromycota</taxon>
        <taxon>Mucoromycotina</taxon>
        <taxon>Umbelopsidomycetes</taxon>
        <taxon>Umbelopsidales</taxon>
        <taxon>Umbelopsidaceae</taxon>
        <taxon>Umbelopsis</taxon>
    </lineage>
</organism>
<gene>
    <name evidence="2" type="ORF">K450DRAFT_271321</name>
</gene>
<keyword evidence="3" id="KW-1185">Reference proteome</keyword>
<keyword evidence="1" id="KW-1133">Transmembrane helix</keyword>
<name>A0AAD5HF20_UMBRA</name>
<feature type="transmembrane region" description="Helical" evidence="1">
    <location>
        <begin position="260"/>
        <end position="279"/>
    </location>
</feature>
<evidence type="ECO:0000256" key="1">
    <source>
        <dbReference type="SAM" id="Phobius"/>
    </source>
</evidence>
<evidence type="ECO:0000313" key="3">
    <source>
        <dbReference type="Proteomes" id="UP001206595"/>
    </source>
</evidence>
<comment type="caution">
    <text evidence="2">The sequence shown here is derived from an EMBL/GenBank/DDBJ whole genome shotgun (WGS) entry which is preliminary data.</text>
</comment>
<dbReference type="GeneID" id="75918345"/>
<evidence type="ECO:0000313" key="2">
    <source>
        <dbReference type="EMBL" id="KAI8580216.1"/>
    </source>
</evidence>